<evidence type="ECO:0000259" key="3">
    <source>
        <dbReference type="PROSITE" id="PS50234"/>
    </source>
</evidence>
<organism evidence="4 5">
    <name type="scientific">Blastopirellula retiformator</name>
    <dbReference type="NCBI Taxonomy" id="2527970"/>
    <lineage>
        <taxon>Bacteria</taxon>
        <taxon>Pseudomonadati</taxon>
        <taxon>Planctomycetota</taxon>
        <taxon>Planctomycetia</taxon>
        <taxon>Pirellulales</taxon>
        <taxon>Pirellulaceae</taxon>
        <taxon>Blastopirellula</taxon>
    </lineage>
</organism>
<protein>
    <recommendedName>
        <fullName evidence="3">VWFA domain-containing protein</fullName>
    </recommendedName>
</protein>
<keyword evidence="5" id="KW-1185">Reference proteome</keyword>
<dbReference type="PROSITE" id="PS50234">
    <property type="entry name" value="VWFA"/>
    <property type="match status" value="1"/>
</dbReference>
<dbReference type="PROSITE" id="PS00018">
    <property type="entry name" value="EF_HAND_1"/>
    <property type="match status" value="1"/>
</dbReference>
<keyword evidence="2" id="KW-1133">Transmembrane helix</keyword>
<feature type="domain" description="VWFA" evidence="3">
    <location>
        <begin position="1072"/>
        <end position="1283"/>
    </location>
</feature>
<dbReference type="Gene3D" id="3.40.50.410">
    <property type="entry name" value="von Willebrand factor, type A domain"/>
    <property type="match status" value="1"/>
</dbReference>
<dbReference type="Proteomes" id="UP000318878">
    <property type="component" value="Unassembled WGS sequence"/>
</dbReference>
<dbReference type="InterPro" id="IPR002035">
    <property type="entry name" value="VWF_A"/>
</dbReference>
<feature type="transmembrane region" description="Helical" evidence="2">
    <location>
        <begin position="41"/>
        <end position="62"/>
    </location>
</feature>
<comment type="caution">
    <text evidence="4">The sequence shown here is derived from an EMBL/GenBank/DDBJ whole genome shotgun (WGS) entry which is preliminary data.</text>
</comment>
<name>A0A5C5VK70_9BACT</name>
<dbReference type="InterPro" id="IPR036465">
    <property type="entry name" value="vWFA_dom_sf"/>
</dbReference>
<dbReference type="RefSeq" id="WP_146428644.1">
    <property type="nucleotide sequence ID" value="NZ_SJPF01000001.1"/>
</dbReference>
<accession>A0A5C5VK70</accession>
<dbReference type="SMART" id="SM00327">
    <property type="entry name" value="VWA"/>
    <property type="match status" value="1"/>
</dbReference>
<dbReference type="SUPFAM" id="SSF53300">
    <property type="entry name" value="vWA-like"/>
    <property type="match status" value="1"/>
</dbReference>
<feature type="region of interest" description="Disordered" evidence="1">
    <location>
        <begin position="1"/>
        <end position="24"/>
    </location>
</feature>
<keyword evidence="2" id="KW-0812">Transmembrane</keyword>
<feature type="compositionally biased region" description="Basic and acidic residues" evidence="1">
    <location>
        <begin position="15"/>
        <end position="24"/>
    </location>
</feature>
<reference evidence="4 5" key="1">
    <citation type="submission" date="2019-02" db="EMBL/GenBank/DDBJ databases">
        <title>Deep-cultivation of Planctomycetes and their phenomic and genomic characterization uncovers novel biology.</title>
        <authorList>
            <person name="Wiegand S."/>
            <person name="Jogler M."/>
            <person name="Boedeker C."/>
            <person name="Pinto D."/>
            <person name="Vollmers J."/>
            <person name="Rivas-Marin E."/>
            <person name="Kohn T."/>
            <person name="Peeters S.H."/>
            <person name="Heuer A."/>
            <person name="Rast P."/>
            <person name="Oberbeckmann S."/>
            <person name="Bunk B."/>
            <person name="Jeske O."/>
            <person name="Meyerdierks A."/>
            <person name="Storesund J.E."/>
            <person name="Kallscheuer N."/>
            <person name="Luecker S."/>
            <person name="Lage O.M."/>
            <person name="Pohl T."/>
            <person name="Merkel B.J."/>
            <person name="Hornburger P."/>
            <person name="Mueller R.-W."/>
            <person name="Bruemmer F."/>
            <person name="Labrenz M."/>
            <person name="Spormann A.M."/>
            <person name="Op Den Camp H."/>
            <person name="Overmann J."/>
            <person name="Amann R."/>
            <person name="Jetten M.S.M."/>
            <person name="Mascher T."/>
            <person name="Medema M.H."/>
            <person name="Devos D.P."/>
            <person name="Kaster A.-K."/>
            <person name="Ovreas L."/>
            <person name="Rohde M."/>
            <person name="Galperin M.Y."/>
            <person name="Jogler C."/>
        </authorList>
    </citation>
    <scope>NUCLEOTIDE SEQUENCE [LARGE SCALE GENOMIC DNA]</scope>
    <source>
        <strain evidence="4 5">Enr8</strain>
    </source>
</reference>
<sequence length="1626" mass="178943">MTRGRNHQASSHTPARGEHADQQRWHTFDAPRRTDWKRLQLPFSIAFLSVLILVILWASSWLRPPRPTRFILAGAGYETNLSVPHNALGWNVLVDLQQVSNDAQTQRYWGHRLLRSGDGPQRMQIGWRPKFDDVDENNVVLMLTGHGFIGEKGPALLPEDVDLSERPQAINISDIIADLQKLPEATKKLLIIDSCRTVVAPRLGLLTNNFSDAMHGLDAEIRKAPNLTVVVAADVDQRGFNYYQQHRTAMGHFVIEGLRGAITDSDDDGRIDAGELFGYVDRELMQFAAANYDRRQNVLMLPLGEEGEKRADAFDLGVLRSEYTPSKAPTPLPVSEWEWMTEFWQQQTALAKAQPSVLQYAPHIWRRYQETVLRMESLLIAGDIANASRLRSSASELISALENDRQLPLQSQDLSLSWRAAAGWRQPSQEAVSSAATLLTSTAPQDVRATYDQAAQQQIALGVPETSFADALRRELLLRAAEDPIRQLQKNWKVIGSVGQSHETGPTELVFVDLLCQQIDIAKLTPADAEAIGHAIKTNLLAEQAATSTALWSEPFSSQVDAADLERRLGQDLLFIDSASRAKSIAHIEAAEKAYTAITNDVAILVRATEARNIAFSELPYFNLWTLATPPESGGEGMKIQVMTLWESAHDLDDQLNGVVSAPKITDEMLSTLVGQTTKVEQERLALTKQFEQEQSSAFVADPSESLRRLSQALLMPAQDAESRRKLLIACIDATSAEVIRGNQPAPSVVQQEKFAKIDAARAGHLVLSQFGHTWFDQLNGSRNDAYMVANHRLEVFGVEQVWRQTLAELGADYAQKWRELIQLNTRIDRDDMDLAMIDRVASQSRIIPADVTAVDNDARDARHATLAEAALLFAGRAWNEHWDDQGQTPYYLRAAKLLTSDAVRFGLHPKKMSEEAAPWQKPGDFALTSTPLRNWTTESNERYHFDLKIVGVNPPHGIPRFGFTTNGLLHLAVDDDAMRGIEWAGNSQGGIDVLVEADLTKIASGDKPAELDAMVDGSVFFRGHISTANTKVVIHRRPSNQLVNNPAPNAANLAIVASPELHQQYGSGDAAITIVLDASGSMGAPAGQPFGPQTKYAEAVRALDRLLETIPNGTQVSVWTFGEAMGSQKTVVEAERTIEQLVPPIIWNSKDKSQYQKLTHAIAYPQVEPWNESPIMRTMIEAKADLAGVNGPRTMLVITDGADNRFANDSTVNPTGKSVAEALFDIFDGSGISIQVVGFKVVSAEAALAQKQFELVEQLYPPGGFYMIDRVEALEAHLANVLSRRLTFVTASPQQRQPGPEHPIGDIGGGQIWLTPNLKPGRLAVETPVDPSLAPTLNLQRGDLMLLQLTSQKDKLSLQTADYLGQRFPHRPTMESSGWKSALLQNRIDGNQLELTLGMQQQALQLGDLAVIKPARIWISVGRPDGQYAASSVIRQEGFPMATYGVTAPDWPITGTVATPSVGVWWTVEDDNVGFVLRQTTDYSALEAIEGQSVETGAGQVRILGANVEQAQCMGPDGQLATVRRLAIRTQAAPGEIVWCEPVGYRPEGSEIKAFCDIGAATSYFWPLPEGNVDSIVAGLRVISLKDFRRHAENRGQYLQFNELAAPATRDFAPRPALRLTGDGN</sequence>
<evidence type="ECO:0000313" key="5">
    <source>
        <dbReference type="Proteomes" id="UP000318878"/>
    </source>
</evidence>
<dbReference type="OrthoDB" id="219224at2"/>
<evidence type="ECO:0000256" key="1">
    <source>
        <dbReference type="SAM" id="MobiDB-lite"/>
    </source>
</evidence>
<dbReference type="InterPro" id="IPR018247">
    <property type="entry name" value="EF_Hand_1_Ca_BS"/>
</dbReference>
<keyword evidence="2" id="KW-0472">Membrane</keyword>
<evidence type="ECO:0000313" key="4">
    <source>
        <dbReference type="EMBL" id="TWT38383.1"/>
    </source>
</evidence>
<proteinExistence type="predicted"/>
<gene>
    <name evidence="4" type="ORF">Enr8_00750</name>
</gene>
<dbReference type="EMBL" id="SJPF01000001">
    <property type="protein sequence ID" value="TWT38383.1"/>
    <property type="molecule type" value="Genomic_DNA"/>
</dbReference>
<evidence type="ECO:0000256" key="2">
    <source>
        <dbReference type="SAM" id="Phobius"/>
    </source>
</evidence>